<dbReference type="InterPro" id="IPR052065">
    <property type="entry name" value="Compl_asym_regulator"/>
</dbReference>
<reference evidence="3 4" key="1">
    <citation type="submission" date="2019-01" db="EMBL/GenBank/DDBJ databases">
        <title>A draft genome assembly of the solar-powered sea slug Elysia chlorotica.</title>
        <authorList>
            <person name="Cai H."/>
            <person name="Li Q."/>
            <person name="Fang X."/>
            <person name="Li J."/>
            <person name="Curtis N.E."/>
            <person name="Altenburger A."/>
            <person name="Shibata T."/>
            <person name="Feng M."/>
            <person name="Maeda T."/>
            <person name="Schwartz J.A."/>
            <person name="Shigenobu S."/>
            <person name="Lundholm N."/>
            <person name="Nishiyama T."/>
            <person name="Yang H."/>
            <person name="Hasebe M."/>
            <person name="Li S."/>
            <person name="Pierce S.K."/>
            <person name="Wang J."/>
        </authorList>
    </citation>
    <scope>NUCLEOTIDE SEQUENCE [LARGE SCALE GENOMIC DNA]</scope>
    <source>
        <strain evidence="3">EC2010</strain>
        <tissue evidence="3">Whole organism of an adult</tissue>
    </source>
</reference>
<dbReference type="AlphaFoldDB" id="A0A3S1BL21"/>
<evidence type="ECO:0000256" key="2">
    <source>
        <dbReference type="ARBA" id="ARBA00023157"/>
    </source>
</evidence>
<dbReference type="STRING" id="188477.A0A3S1BL21"/>
<comment type="caution">
    <text evidence="3">The sequence shown here is derived from an EMBL/GenBank/DDBJ whole genome shotgun (WGS) entry which is preliminary data.</text>
</comment>
<dbReference type="Proteomes" id="UP000271974">
    <property type="component" value="Unassembled WGS sequence"/>
</dbReference>
<dbReference type="PROSITE" id="PS50092">
    <property type="entry name" value="TSP1"/>
    <property type="match status" value="5"/>
</dbReference>
<dbReference type="PANTHER" id="PTHR22906">
    <property type="entry name" value="PROPERDIN"/>
    <property type="match status" value="1"/>
</dbReference>
<evidence type="ECO:0008006" key="5">
    <source>
        <dbReference type="Google" id="ProtNLM"/>
    </source>
</evidence>
<dbReference type="SMART" id="SM00209">
    <property type="entry name" value="TSP1"/>
    <property type="match status" value="5"/>
</dbReference>
<name>A0A3S1BL21_ELYCH</name>
<sequence length="476" mass="53679">MPVAVRTRTRQCEADPRQRGQLLCSRPCPGVDLQTEKCVESTWSQWGGWSACANAQGRFDSNTNEPCGTGAGRQSRTRTCLVGTCGRGCDGEATEYNSNCYLKPCCEDPVWSAWGEWGACTERGYQTRRRMCYADERNWRSPTCVNRPCQGRGDQVQRCDASQAPQLQCSCAPRKWSSWGAWSPCGSRSGQSDRVRTRSRKCEGDSRSRDLWCPAPCPGDESETDTCCSESEWGLWSSWSSCSSNSDLTDHDTGEPCGAGVGSRNRTRVCVPGTCRNQCEGDHIEHSTDCYLKPCCELPSLTQWGAWEECTGNGLTDRMGKLMQSRRRACQPNAQKWDAPVCKRNTLCDRARLVESRFCKCEIPLWSSWGEWSRCNFKETYPSRTRVRSCNNPSGGSPECAHMCCAGADTQKQACICERARYSSWGKFDECKYNAGHLMMRRYRQCQKQKNPDYCRDAPYSWRNCVGRLMEEVPCC</sequence>
<evidence type="ECO:0000313" key="4">
    <source>
        <dbReference type="Proteomes" id="UP000271974"/>
    </source>
</evidence>
<evidence type="ECO:0000256" key="1">
    <source>
        <dbReference type="ARBA" id="ARBA00022737"/>
    </source>
</evidence>
<gene>
    <name evidence="3" type="ORF">EGW08_006053</name>
</gene>
<keyword evidence="2" id="KW-1015">Disulfide bond</keyword>
<keyword evidence="1" id="KW-0677">Repeat</keyword>
<dbReference type="OrthoDB" id="446173at2759"/>
<evidence type="ECO:0000313" key="3">
    <source>
        <dbReference type="EMBL" id="RUS86207.1"/>
    </source>
</evidence>
<dbReference type="InterPro" id="IPR036383">
    <property type="entry name" value="TSP1_rpt_sf"/>
</dbReference>
<proteinExistence type="predicted"/>
<feature type="non-terminal residue" evidence="3">
    <location>
        <position position="476"/>
    </location>
</feature>
<dbReference type="InterPro" id="IPR000884">
    <property type="entry name" value="TSP1_rpt"/>
</dbReference>
<keyword evidence="4" id="KW-1185">Reference proteome</keyword>
<dbReference type="EMBL" id="RQTK01000147">
    <property type="protein sequence ID" value="RUS86207.1"/>
    <property type="molecule type" value="Genomic_DNA"/>
</dbReference>
<accession>A0A3S1BL21</accession>
<dbReference type="SUPFAM" id="SSF82895">
    <property type="entry name" value="TSP-1 type 1 repeat"/>
    <property type="match status" value="2"/>
</dbReference>
<protein>
    <recommendedName>
        <fullName evidence="5">Spondin-like TSP1 domain-containing protein</fullName>
    </recommendedName>
</protein>
<dbReference type="Gene3D" id="2.20.100.10">
    <property type="entry name" value="Thrombospondin type-1 (TSP1) repeat"/>
    <property type="match status" value="2"/>
</dbReference>
<organism evidence="3 4">
    <name type="scientific">Elysia chlorotica</name>
    <name type="common">Eastern emerald elysia</name>
    <name type="synonym">Sea slug</name>
    <dbReference type="NCBI Taxonomy" id="188477"/>
    <lineage>
        <taxon>Eukaryota</taxon>
        <taxon>Metazoa</taxon>
        <taxon>Spiralia</taxon>
        <taxon>Lophotrochozoa</taxon>
        <taxon>Mollusca</taxon>
        <taxon>Gastropoda</taxon>
        <taxon>Heterobranchia</taxon>
        <taxon>Euthyneura</taxon>
        <taxon>Panpulmonata</taxon>
        <taxon>Sacoglossa</taxon>
        <taxon>Placobranchoidea</taxon>
        <taxon>Plakobranchidae</taxon>
        <taxon>Elysia</taxon>
    </lineage>
</organism>